<dbReference type="EMBL" id="SWAD01000108">
    <property type="protein sequence ID" value="TMQ75246.1"/>
    <property type="molecule type" value="Genomic_DNA"/>
</dbReference>
<dbReference type="RefSeq" id="WP_138678836.1">
    <property type="nucleotide sequence ID" value="NZ_SWAD01000108.1"/>
</dbReference>
<evidence type="ECO:0000313" key="4">
    <source>
        <dbReference type="Proteomes" id="UP000306324"/>
    </source>
</evidence>
<name>A0A5S4EIU3_9PROT</name>
<dbReference type="SUPFAM" id="SSF46565">
    <property type="entry name" value="Chaperone J-domain"/>
    <property type="match status" value="1"/>
</dbReference>
<organism evidence="3 4">
    <name type="scientific">Candidatus Accumulibacter phosphatis</name>
    <dbReference type="NCBI Taxonomy" id="327160"/>
    <lineage>
        <taxon>Bacteria</taxon>
        <taxon>Pseudomonadati</taxon>
        <taxon>Pseudomonadota</taxon>
        <taxon>Betaproteobacteria</taxon>
        <taxon>Candidatus Accumulibacter</taxon>
    </lineage>
</organism>
<proteinExistence type="predicted"/>
<dbReference type="SMART" id="SM00271">
    <property type="entry name" value="DnaJ"/>
    <property type="match status" value="1"/>
</dbReference>
<accession>A0A5S4EIU3</accession>
<dbReference type="OrthoDB" id="5771095at2"/>
<evidence type="ECO:0000256" key="1">
    <source>
        <dbReference type="SAM" id="MobiDB-lite"/>
    </source>
</evidence>
<dbReference type="AlphaFoldDB" id="A0A5S4EIU3"/>
<dbReference type="Gene3D" id="1.10.287.110">
    <property type="entry name" value="DnaJ domain"/>
    <property type="match status" value="1"/>
</dbReference>
<feature type="region of interest" description="Disordered" evidence="1">
    <location>
        <begin position="77"/>
        <end position="96"/>
    </location>
</feature>
<evidence type="ECO:0000259" key="2">
    <source>
        <dbReference type="PROSITE" id="PS50076"/>
    </source>
</evidence>
<dbReference type="PRINTS" id="PR00625">
    <property type="entry name" value="JDOMAIN"/>
</dbReference>
<evidence type="ECO:0000313" key="3">
    <source>
        <dbReference type="EMBL" id="TMQ75246.1"/>
    </source>
</evidence>
<dbReference type="CDD" id="cd06257">
    <property type="entry name" value="DnaJ"/>
    <property type="match status" value="1"/>
</dbReference>
<protein>
    <recommendedName>
        <fullName evidence="2">J domain-containing protein</fullName>
    </recommendedName>
</protein>
<gene>
    <name evidence="3" type="ORF">ACCUM_1576</name>
</gene>
<dbReference type="Pfam" id="PF00226">
    <property type="entry name" value="DnaJ"/>
    <property type="match status" value="1"/>
</dbReference>
<sequence>MTDPYRILGVDLTAADETIRAAYLAAIRESPPERDRERFESVRTAYEAISDHRRRLAHALFDHSPPTIDDLLSAVSSDLAPQPPTEQRLLRLLGAK</sequence>
<dbReference type="InterPro" id="IPR036869">
    <property type="entry name" value="J_dom_sf"/>
</dbReference>
<comment type="caution">
    <text evidence="3">The sequence shown here is derived from an EMBL/GenBank/DDBJ whole genome shotgun (WGS) entry which is preliminary data.</text>
</comment>
<dbReference type="Proteomes" id="UP000306324">
    <property type="component" value="Unassembled WGS sequence"/>
</dbReference>
<keyword evidence="4" id="KW-1185">Reference proteome</keyword>
<reference evidence="3 4" key="1">
    <citation type="submission" date="2019-04" db="EMBL/GenBank/DDBJ databases">
        <title>A novel phosphate-accumulating bacterium identified in bioreactor for phosphate removal from wastewater.</title>
        <authorList>
            <person name="Kotlyarov R.Y."/>
            <person name="Beletsky A.V."/>
            <person name="Kallistova A.Y."/>
            <person name="Dorofeev A.G."/>
            <person name="Nikolaev Y.Y."/>
            <person name="Pimenov N.V."/>
            <person name="Ravin N.V."/>
            <person name="Mardanov A.V."/>
        </authorList>
    </citation>
    <scope>NUCLEOTIDE SEQUENCE [LARGE SCALE GENOMIC DNA]</scope>
    <source>
        <strain evidence="3 4">Bin19</strain>
    </source>
</reference>
<feature type="domain" description="J" evidence="2">
    <location>
        <begin position="3"/>
        <end position="62"/>
    </location>
</feature>
<dbReference type="InterPro" id="IPR001623">
    <property type="entry name" value="DnaJ_domain"/>
</dbReference>
<dbReference type="PROSITE" id="PS50076">
    <property type="entry name" value="DNAJ_2"/>
    <property type="match status" value="1"/>
</dbReference>